<sequence>MSDPTCCKLDSTCTHYNCGHNKWLSCNEASEYGNSTSTPNSSTAFSNYAQDTQISSNPSSRLTSDGIEIAFNFPANVRQSDTAITKDDVYHVYPLHNNSEGEFLHVGNNADDPETKKKKTEYKWKCCNCTYGYNDYVRDQGCSYCANHWRCGSCIIEKIVRK</sequence>
<dbReference type="Proteomes" id="UP000700596">
    <property type="component" value="Unassembled WGS sequence"/>
</dbReference>
<organism evidence="1 2">
    <name type="scientific">Dendryphion nanum</name>
    <dbReference type="NCBI Taxonomy" id="256645"/>
    <lineage>
        <taxon>Eukaryota</taxon>
        <taxon>Fungi</taxon>
        <taxon>Dikarya</taxon>
        <taxon>Ascomycota</taxon>
        <taxon>Pezizomycotina</taxon>
        <taxon>Dothideomycetes</taxon>
        <taxon>Pleosporomycetidae</taxon>
        <taxon>Pleosporales</taxon>
        <taxon>Torulaceae</taxon>
        <taxon>Dendryphion</taxon>
    </lineage>
</organism>
<proteinExistence type="predicted"/>
<evidence type="ECO:0000313" key="1">
    <source>
        <dbReference type="EMBL" id="KAH7112809.1"/>
    </source>
</evidence>
<reference evidence="1" key="1">
    <citation type="journal article" date="2021" name="Nat. Commun.">
        <title>Genetic determinants of endophytism in the Arabidopsis root mycobiome.</title>
        <authorList>
            <person name="Mesny F."/>
            <person name="Miyauchi S."/>
            <person name="Thiergart T."/>
            <person name="Pickel B."/>
            <person name="Atanasova L."/>
            <person name="Karlsson M."/>
            <person name="Huettel B."/>
            <person name="Barry K.W."/>
            <person name="Haridas S."/>
            <person name="Chen C."/>
            <person name="Bauer D."/>
            <person name="Andreopoulos W."/>
            <person name="Pangilinan J."/>
            <person name="LaButti K."/>
            <person name="Riley R."/>
            <person name="Lipzen A."/>
            <person name="Clum A."/>
            <person name="Drula E."/>
            <person name="Henrissat B."/>
            <person name="Kohler A."/>
            <person name="Grigoriev I.V."/>
            <person name="Martin F.M."/>
            <person name="Hacquard S."/>
        </authorList>
    </citation>
    <scope>NUCLEOTIDE SEQUENCE</scope>
    <source>
        <strain evidence="1">MPI-CAGE-CH-0243</strain>
    </source>
</reference>
<evidence type="ECO:0000313" key="2">
    <source>
        <dbReference type="Proteomes" id="UP000700596"/>
    </source>
</evidence>
<comment type="caution">
    <text evidence="1">The sequence shown here is derived from an EMBL/GenBank/DDBJ whole genome shotgun (WGS) entry which is preliminary data.</text>
</comment>
<accession>A0A9P9D572</accession>
<name>A0A9P9D572_9PLEO</name>
<protein>
    <submittedName>
        <fullName evidence="1">Uncharacterized protein</fullName>
    </submittedName>
</protein>
<dbReference type="EMBL" id="JAGMWT010000020">
    <property type="protein sequence ID" value="KAH7112809.1"/>
    <property type="molecule type" value="Genomic_DNA"/>
</dbReference>
<gene>
    <name evidence="1" type="ORF">B0J11DRAFT_180268</name>
</gene>
<keyword evidence="2" id="KW-1185">Reference proteome</keyword>
<dbReference type="AlphaFoldDB" id="A0A9P9D572"/>